<keyword evidence="5" id="KW-0904">Protein phosphatase</keyword>
<dbReference type="AlphaFoldDB" id="A0A084H3P3"/>
<dbReference type="InterPro" id="IPR015655">
    <property type="entry name" value="PP2C"/>
</dbReference>
<evidence type="ECO:0000256" key="2">
    <source>
        <dbReference type="ARBA" id="ARBA00013081"/>
    </source>
</evidence>
<dbReference type="Proteomes" id="UP000028549">
    <property type="component" value="Unassembled WGS sequence"/>
</dbReference>
<gene>
    <name evidence="10" type="ORF">GS18_0204575</name>
</gene>
<dbReference type="InterPro" id="IPR001932">
    <property type="entry name" value="PPM-type_phosphatase-like_dom"/>
</dbReference>
<dbReference type="SMART" id="SM00332">
    <property type="entry name" value="PP2Cc"/>
    <property type="match status" value="1"/>
</dbReference>
<dbReference type="GO" id="GO:0004722">
    <property type="term" value="F:protein serine/threonine phosphatase activity"/>
    <property type="evidence" value="ECO:0007669"/>
    <property type="project" value="UniProtKB-EC"/>
</dbReference>
<evidence type="ECO:0000313" key="11">
    <source>
        <dbReference type="Proteomes" id="UP000028549"/>
    </source>
</evidence>
<dbReference type="CDD" id="cd00143">
    <property type="entry name" value="PP2Cc"/>
    <property type="match status" value="1"/>
</dbReference>
<dbReference type="STRING" id="246786.GS18_0204575"/>
<sequence length="253" mass="26909">METVIATDRGKVRQHNEDSVGVFQNKDGDVLAVVADGMGGHLAGDVASQMTIAALKEMWEDASGISSPDLASGWLSDHVAKVNLTLLHHAKTHPDCSGMGTTVVAAICTEAFATVGHIGDSRGYLCNSSGFKQITEDHSLVNELVRSGQISREDAEHHPRKNVLVRALGTEEHVELDMTSICLEESDLLLLCSDGLSNKVGEEELKDLLSSGGALQTIAQELIRKANDNGGEDNISLVIVKQPSEIKEGDGAC</sequence>
<dbReference type="PROSITE" id="PS51746">
    <property type="entry name" value="PPM_2"/>
    <property type="match status" value="1"/>
</dbReference>
<dbReference type="FunFam" id="3.60.40.10:FF:000002">
    <property type="entry name" value="Serine/threonine phosphatase stp"/>
    <property type="match status" value="1"/>
</dbReference>
<comment type="cofactor">
    <cofactor evidence="1">
        <name>Mn(2+)</name>
        <dbReference type="ChEBI" id="CHEBI:29035"/>
    </cofactor>
</comment>
<evidence type="ECO:0000313" key="10">
    <source>
        <dbReference type="EMBL" id="KEZ54205.1"/>
    </source>
</evidence>
<dbReference type="Gene3D" id="3.60.40.10">
    <property type="entry name" value="PPM-type phosphatase domain"/>
    <property type="match status" value="1"/>
</dbReference>
<evidence type="ECO:0000256" key="7">
    <source>
        <dbReference type="ARBA" id="ARBA00047761"/>
    </source>
</evidence>
<evidence type="ECO:0000259" key="9">
    <source>
        <dbReference type="PROSITE" id="PS51746"/>
    </source>
</evidence>
<keyword evidence="3" id="KW-0479">Metal-binding</keyword>
<dbReference type="SMART" id="SM00331">
    <property type="entry name" value="PP2C_SIG"/>
    <property type="match status" value="1"/>
</dbReference>
<dbReference type="PANTHER" id="PTHR47992">
    <property type="entry name" value="PROTEIN PHOSPHATASE"/>
    <property type="match status" value="1"/>
</dbReference>
<feature type="domain" description="PPM-type phosphatase" evidence="9">
    <location>
        <begin position="2"/>
        <end position="242"/>
    </location>
</feature>
<reference evidence="10 11" key="1">
    <citation type="journal article" date="2005" name="Int. J. Syst. Evol. Microbiol.">
        <title>Bacillus cibi sp. nov., isolated from jeotgal, a traditional Korean fermented seafood.</title>
        <authorList>
            <person name="Yoon J.H."/>
            <person name="Lee C.H."/>
            <person name="Oh T.K."/>
        </authorList>
    </citation>
    <scope>NUCLEOTIDE SEQUENCE [LARGE SCALE GENOMIC DNA]</scope>
    <source>
        <strain evidence="10 11">DSM 16189</strain>
    </source>
</reference>
<dbReference type="EC" id="3.1.3.16" evidence="2"/>
<dbReference type="NCBIfam" id="NF033484">
    <property type="entry name" value="Stp1_PP2C_phos"/>
    <property type="match status" value="1"/>
</dbReference>
<evidence type="ECO:0000256" key="6">
    <source>
        <dbReference type="ARBA" id="ARBA00023211"/>
    </source>
</evidence>
<dbReference type="EMBL" id="JNVC02000001">
    <property type="protein sequence ID" value="KEZ54205.1"/>
    <property type="molecule type" value="Genomic_DNA"/>
</dbReference>
<evidence type="ECO:0000256" key="4">
    <source>
        <dbReference type="ARBA" id="ARBA00022801"/>
    </source>
</evidence>
<keyword evidence="11" id="KW-1185">Reference proteome</keyword>
<protein>
    <recommendedName>
        <fullName evidence="2">protein-serine/threonine phosphatase</fullName>
        <ecNumber evidence="2">3.1.3.16</ecNumber>
    </recommendedName>
</protein>
<comment type="catalytic activity">
    <reaction evidence="7">
        <text>O-phospho-L-seryl-[protein] + H2O = L-seryl-[protein] + phosphate</text>
        <dbReference type="Rhea" id="RHEA:20629"/>
        <dbReference type="Rhea" id="RHEA-COMP:9863"/>
        <dbReference type="Rhea" id="RHEA-COMP:11604"/>
        <dbReference type="ChEBI" id="CHEBI:15377"/>
        <dbReference type="ChEBI" id="CHEBI:29999"/>
        <dbReference type="ChEBI" id="CHEBI:43474"/>
        <dbReference type="ChEBI" id="CHEBI:83421"/>
        <dbReference type="EC" id="3.1.3.16"/>
    </reaction>
</comment>
<dbReference type="Pfam" id="PF13672">
    <property type="entry name" value="PP2C_2"/>
    <property type="match status" value="1"/>
</dbReference>
<keyword evidence="4" id="KW-0378">Hydrolase</keyword>
<comment type="catalytic activity">
    <reaction evidence="8">
        <text>O-phospho-L-threonyl-[protein] + H2O = L-threonyl-[protein] + phosphate</text>
        <dbReference type="Rhea" id="RHEA:47004"/>
        <dbReference type="Rhea" id="RHEA-COMP:11060"/>
        <dbReference type="Rhea" id="RHEA-COMP:11605"/>
        <dbReference type="ChEBI" id="CHEBI:15377"/>
        <dbReference type="ChEBI" id="CHEBI:30013"/>
        <dbReference type="ChEBI" id="CHEBI:43474"/>
        <dbReference type="ChEBI" id="CHEBI:61977"/>
        <dbReference type="EC" id="3.1.3.16"/>
    </reaction>
</comment>
<keyword evidence="6" id="KW-0464">Manganese</keyword>
<evidence type="ECO:0000256" key="1">
    <source>
        <dbReference type="ARBA" id="ARBA00001936"/>
    </source>
</evidence>
<accession>A0A084H3P3</accession>
<dbReference type="RefSeq" id="WP_029281421.1">
    <property type="nucleotide sequence ID" value="NZ_CANLZQ010000006.1"/>
</dbReference>
<comment type="caution">
    <text evidence="10">The sequence shown here is derived from an EMBL/GenBank/DDBJ whole genome shotgun (WGS) entry which is preliminary data.</text>
</comment>
<dbReference type="SUPFAM" id="SSF81606">
    <property type="entry name" value="PP2C-like"/>
    <property type="match status" value="1"/>
</dbReference>
<evidence type="ECO:0000256" key="5">
    <source>
        <dbReference type="ARBA" id="ARBA00022912"/>
    </source>
</evidence>
<dbReference type="InterPro" id="IPR036457">
    <property type="entry name" value="PPM-type-like_dom_sf"/>
</dbReference>
<dbReference type="GO" id="GO:0046872">
    <property type="term" value="F:metal ion binding"/>
    <property type="evidence" value="ECO:0007669"/>
    <property type="project" value="UniProtKB-KW"/>
</dbReference>
<name>A0A084H3P3_METID</name>
<evidence type="ECO:0000256" key="3">
    <source>
        <dbReference type="ARBA" id="ARBA00022723"/>
    </source>
</evidence>
<evidence type="ECO:0000256" key="8">
    <source>
        <dbReference type="ARBA" id="ARBA00048336"/>
    </source>
</evidence>
<organism evidence="10 11">
    <name type="scientific">Metabacillus indicus</name>
    <name type="common">Bacillus indicus</name>
    <dbReference type="NCBI Taxonomy" id="246786"/>
    <lineage>
        <taxon>Bacteria</taxon>
        <taxon>Bacillati</taxon>
        <taxon>Bacillota</taxon>
        <taxon>Bacilli</taxon>
        <taxon>Bacillales</taxon>
        <taxon>Bacillaceae</taxon>
        <taxon>Metabacillus</taxon>
    </lineage>
</organism>
<proteinExistence type="predicted"/>
<dbReference type="OrthoDB" id="9801841at2"/>